<dbReference type="AlphaFoldDB" id="A0A2H1UZS4"/>
<evidence type="ECO:0000313" key="1">
    <source>
        <dbReference type="EMBL" id="SOQ34105.1"/>
    </source>
</evidence>
<organism evidence="1">
    <name type="scientific">Spodoptera frugiperda</name>
    <name type="common">Fall armyworm</name>
    <dbReference type="NCBI Taxonomy" id="7108"/>
    <lineage>
        <taxon>Eukaryota</taxon>
        <taxon>Metazoa</taxon>
        <taxon>Ecdysozoa</taxon>
        <taxon>Arthropoda</taxon>
        <taxon>Hexapoda</taxon>
        <taxon>Insecta</taxon>
        <taxon>Pterygota</taxon>
        <taxon>Neoptera</taxon>
        <taxon>Endopterygota</taxon>
        <taxon>Lepidoptera</taxon>
        <taxon>Glossata</taxon>
        <taxon>Ditrysia</taxon>
        <taxon>Noctuoidea</taxon>
        <taxon>Noctuidae</taxon>
        <taxon>Amphipyrinae</taxon>
        <taxon>Spodoptera</taxon>
    </lineage>
</organism>
<accession>A0A2H1UZS4</accession>
<proteinExistence type="predicted"/>
<protein>
    <submittedName>
        <fullName evidence="1">SFRICE_008343</fullName>
    </submittedName>
</protein>
<name>A0A2H1UZS4_SPOFR</name>
<sequence>MDDAEGIIADSSIIYKSKYQYTKARDMERQDPMVFTSQLYVTKSSIVDPRQLNNPQQTSQRAAITQHTAAARARREESVRLLLTKNHTVPTSVLPEPRSWLTGVSAVWEVVAGLSQLKPKGGRRNWMISLFQKKACKVNAAINDPSKICSYYRPIKAHHLLHGTYNINCEMWVYTVALRAIMCTSAYPFGD</sequence>
<gene>
    <name evidence="1" type="ORF">SFRICE_008343</name>
</gene>
<reference evidence="1" key="1">
    <citation type="submission" date="2016-07" db="EMBL/GenBank/DDBJ databases">
        <authorList>
            <person name="Bretaudeau A."/>
        </authorList>
    </citation>
    <scope>NUCLEOTIDE SEQUENCE</scope>
    <source>
        <strain evidence="1">Rice</strain>
        <tissue evidence="1">Whole body</tissue>
    </source>
</reference>
<dbReference type="EMBL" id="ODYU01000028">
    <property type="protein sequence ID" value="SOQ34105.1"/>
    <property type="molecule type" value="Genomic_DNA"/>
</dbReference>